<sequence length="74" mass="8242">MAAAGMGGACGGHAGWTTCGRGRYVRESQIRQDGVRWDGRRVRRQGWRSCRQDDSRNDETTPCGDEMATSHRDV</sequence>
<reference evidence="2" key="2">
    <citation type="submission" date="2021-02" db="EMBL/GenBank/DDBJ databases">
        <authorList>
            <person name="Kimball J.A."/>
            <person name="Haas M.W."/>
            <person name="Macchietto M."/>
            <person name="Kono T."/>
            <person name="Duquette J."/>
            <person name="Shao M."/>
        </authorList>
    </citation>
    <scope>NUCLEOTIDE SEQUENCE</scope>
    <source>
        <tissue evidence="2">Fresh leaf tissue</tissue>
    </source>
</reference>
<feature type="compositionally biased region" description="Basic and acidic residues" evidence="1">
    <location>
        <begin position="50"/>
        <end position="59"/>
    </location>
</feature>
<reference evidence="2" key="1">
    <citation type="journal article" date="2021" name="bioRxiv">
        <title>Whole Genome Assembly and Annotation of Northern Wild Rice, Zizania palustris L., Supports a Whole Genome Duplication in the Zizania Genus.</title>
        <authorList>
            <person name="Haas M."/>
            <person name="Kono T."/>
            <person name="Macchietto M."/>
            <person name="Millas R."/>
            <person name="McGilp L."/>
            <person name="Shao M."/>
            <person name="Duquette J."/>
            <person name="Hirsch C.N."/>
            <person name="Kimball J."/>
        </authorList>
    </citation>
    <scope>NUCLEOTIDE SEQUENCE</scope>
    <source>
        <tissue evidence="2">Fresh leaf tissue</tissue>
    </source>
</reference>
<comment type="caution">
    <text evidence="2">The sequence shown here is derived from an EMBL/GenBank/DDBJ whole genome shotgun (WGS) entry which is preliminary data.</text>
</comment>
<feature type="region of interest" description="Disordered" evidence="1">
    <location>
        <begin position="47"/>
        <end position="74"/>
    </location>
</feature>
<accession>A0A8J6BQH6</accession>
<keyword evidence="3" id="KW-1185">Reference proteome</keyword>
<evidence type="ECO:0000313" key="2">
    <source>
        <dbReference type="EMBL" id="KAG8092264.1"/>
    </source>
</evidence>
<protein>
    <submittedName>
        <fullName evidence="2">Uncharacterized protein</fullName>
    </submittedName>
</protein>
<organism evidence="2 3">
    <name type="scientific">Zizania palustris</name>
    <name type="common">Northern wild rice</name>
    <dbReference type="NCBI Taxonomy" id="103762"/>
    <lineage>
        <taxon>Eukaryota</taxon>
        <taxon>Viridiplantae</taxon>
        <taxon>Streptophyta</taxon>
        <taxon>Embryophyta</taxon>
        <taxon>Tracheophyta</taxon>
        <taxon>Spermatophyta</taxon>
        <taxon>Magnoliopsida</taxon>
        <taxon>Liliopsida</taxon>
        <taxon>Poales</taxon>
        <taxon>Poaceae</taxon>
        <taxon>BOP clade</taxon>
        <taxon>Oryzoideae</taxon>
        <taxon>Oryzeae</taxon>
        <taxon>Zizaniinae</taxon>
        <taxon>Zizania</taxon>
    </lineage>
</organism>
<dbReference type="Proteomes" id="UP000729402">
    <property type="component" value="Unassembled WGS sequence"/>
</dbReference>
<proteinExistence type="predicted"/>
<dbReference type="AlphaFoldDB" id="A0A8J6BQH6"/>
<evidence type="ECO:0000313" key="3">
    <source>
        <dbReference type="Proteomes" id="UP000729402"/>
    </source>
</evidence>
<name>A0A8J6BQH6_ZIZPA</name>
<dbReference type="EMBL" id="JAAALK010000080">
    <property type="protein sequence ID" value="KAG8092264.1"/>
    <property type="molecule type" value="Genomic_DNA"/>
</dbReference>
<evidence type="ECO:0000256" key="1">
    <source>
        <dbReference type="SAM" id="MobiDB-lite"/>
    </source>
</evidence>
<gene>
    <name evidence="2" type="ORF">GUJ93_ZPchr0012g20131</name>
</gene>